<dbReference type="Gene3D" id="1.20.58.220">
    <property type="entry name" value="Phosphate transport system protein phou homolog 2, domain 2"/>
    <property type="match status" value="2"/>
</dbReference>
<evidence type="ECO:0000256" key="1">
    <source>
        <dbReference type="ARBA" id="ARBA00004496"/>
    </source>
</evidence>
<feature type="domain" description="PhoU" evidence="9">
    <location>
        <begin position="19"/>
        <end position="104"/>
    </location>
</feature>
<protein>
    <recommendedName>
        <fullName evidence="8">Phosphate-specific transport system accessory protein PhoU</fullName>
    </recommendedName>
</protein>
<dbReference type="FunCoup" id="A0A317ZES6">
    <property type="interactions" value="364"/>
</dbReference>
<dbReference type="InterPro" id="IPR028366">
    <property type="entry name" value="PhoU"/>
</dbReference>
<dbReference type="GO" id="GO:0030643">
    <property type="term" value="P:intracellular phosphate ion homeostasis"/>
    <property type="evidence" value="ECO:0007669"/>
    <property type="project" value="InterPro"/>
</dbReference>
<dbReference type="AlphaFoldDB" id="A0A317ZES6"/>
<evidence type="ECO:0000256" key="3">
    <source>
        <dbReference type="ARBA" id="ARBA00011738"/>
    </source>
</evidence>
<accession>A0A317ZES6</accession>
<name>A0A317ZES6_9BACT</name>
<evidence type="ECO:0000259" key="9">
    <source>
        <dbReference type="Pfam" id="PF01895"/>
    </source>
</evidence>
<evidence type="ECO:0000256" key="4">
    <source>
        <dbReference type="ARBA" id="ARBA00022448"/>
    </source>
</evidence>
<dbReference type="OrthoDB" id="9814256at2"/>
<keyword evidence="6 8" id="KW-0592">Phosphate transport</keyword>
<evidence type="ECO:0000256" key="8">
    <source>
        <dbReference type="PIRNR" id="PIRNR003107"/>
    </source>
</evidence>
<dbReference type="GO" id="GO:0006817">
    <property type="term" value="P:phosphate ion transport"/>
    <property type="evidence" value="ECO:0007669"/>
    <property type="project" value="UniProtKB-KW"/>
</dbReference>
<dbReference type="RefSeq" id="WP_110131467.1">
    <property type="nucleotide sequence ID" value="NZ_QHJQ01000007.1"/>
</dbReference>
<feature type="domain" description="PhoU" evidence="9">
    <location>
        <begin position="120"/>
        <end position="205"/>
    </location>
</feature>
<dbReference type="PANTHER" id="PTHR42930">
    <property type="entry name" value="PHOSPHATE-SPECIFIC TRANSPORT SYSTEM ACCESSORY PROTEIN PHOU"/>
    <property type="match status" value="1"/>
</dbReference>
<sequence>MNRYFHKELEEIRSKLILIGEKANEAGSLAVEGFIQSDLEKTLSAIKMDDEIDDLEIEIDRDSVRYITLRSPVSSDVRLIFVAIKASHDLERAGDEAHSIAKRTRSILTRDGKVTNTVAIETMSGLAFGMLKDALTSFLEEDLELAHGIIERDKEVDRLNKENFKKLSKGMEGENIEASTSIETILISRSIERIADHAKNLAEEVIYLLTGE</sequence>
<dbReference type="NCBIfam" id="TIGR02135">
    <property type="entry name" value="phoU_full"/>
    <property type="match status" value="1"/>
</dbReference>
<comment type="subcellular location">
    <subcellularLocation>
        <location evidence="1 8">Cytoplasm</location>
    </subcellularLocation>
</comment>
<evidence type="ECO:0000256" key="7">
    <source>
        <dbReference type="ARBA" id="ARBA00056181"/>
    </source>
</evidence>
<keyword evidence="4 8" id="KW-0813">Transport</keyword>
<reference evidence="10 11" key="1">
    <citation type="submission" date="2018-05" db="EMBL/GenBank/DDBJ databases">
        <title>Coraliomargarita sinensis sp. nov., isolated from a marine solar saltern.</title>
        <authorList>
            <person name="Zhou L.Y."/>
        </authorList>
    </citation>
    <scope>NUCLEOTIDE SEQUENCE [LARGE SCALE GENOMIC DNA]</scope>
    <source>
        <strain evidence="10 11">WN38</strain>
    </source>
</reference>
<evidence type="ECO:0000256" key="5">
    <source>
        <dbReference type="ARBA" id="ARBA00022490"/>
    </source>
</evidence>
<gene>
    <name evidence="10" type="primary">phoU</name>
    <name evidence="10" type="ORF">DDZ13_10785</name>
</gene>
<dbReference type="FunFam" id="1.20.58.220:FF:000004">
    <property type="entry name" value="Phosphate-specific transport system accessory protein PhoU"/>
    <property type="match status" value="1"/>
</dbReference>
<keyword evidence="11" id="KW-1185">Reference proteome</keyword>
<dbReference type="InterPro" id="IPR026022">
    <property type="entry name" value="PhoU_dom"/>
</dbReference>
<dbReference type="Proteomes" id="UP000247099">
    <property type="component" value="Unassembled WGS sequence"/>
</dbReference>
<dbReference type="PIRSF" id="PIRSF003107">
    <property type="entry name" value="PhoU"/>
    <property type="match status" value="1"/>
</dbReference>
<dbReference type="GO" id="GO:0005737">
    <property type="term" value="C:cytoplasm"/>
    <property type="evidence" value="ECO:0007669"/>
    <property type="project" value="UniProtKB-SubCell"/>
</dbReference>
<evidence type="ECO:0000256" key="2">
    <source>
        <dbReference type="ARBA" id="ARBA00008107"/>
    </source>
</evidence>
<dbReference type="SUPFAM" id="SSF109755">
    <property type="entry name" value="PhoU-like"/>
    <property type="match status" value="1"/>
</dbReference>
<proteinExistence type="inferred from homology"/>
<evidence type="ECO:0000313" key="10">
    <source>
        <dbReference type="EMBL" id="PXA03770.1"/>
    </source>
</evidence>
<dbReference type="InParanoid" id="A0A317ZES6"/>
<organism evidence="10 11">
    <name type="scientific">Coraliomargarita sinensis</name>
    <dbReference type="NCBI Taxonomy" id="2174842"/>
    <lineage>
        <taxon>Bacteria</taxon>
        <taxon>Pseudomonadati</taxon>
        <taxon>Verrucomicrobiota</taxon>
        <taxon>Opitutia</taxon>
        <taxon>Puniceicoccales</taxon>
        <taxon>Coraliomargaritaceae</taxon>
        <taxon>Coraliomargarita</taxon>
    </lineage>
</organism>
<comment type="caution">
    <text evidence="10">The sequence shown here is derived from an EMBL/GenBank/DDBJ whole genome shotgun (WGS) entry which is preliminary data.</text>
</comment>
<dbReference type="PANTHER" id="PTHR42930:SF3">
    <property type="entry name" value="PHOSPHATE-SPECIFIC TRANSPORT SYSTEM ACCESSORY PROTEIN PHOU"/>
    <property type="match status" value="1"/>
</dbReference>
<comment type="function">
    <text evidence="7 8">Plays a role in the regulation of phosphate uptake.</text>
</comment>
<keyword evidence="5 8" id="KW-0963">Cytoplasm</keyword>
<dbReference type="GO" id="GO:0045936">
    <property type="term" value="P:negative regulation of phosphate metabolic process"/>
    <property type="evidence" value="ECO:0007669"/>
    <property type="project" value="InterPro"/>
</dbReference>
<dbReference type="InterPro" id="IPR038078">
    <property type="entry name" value="PhoU-like_sf"/>
</dbReference>
<comment type="subunit">
    <text evidence="3 8">Homodimer.</text>
</comment>
<evidence type="ECO:0000256" key="6">
    <source>
        <dbReference type="ARBA" id="ARBA00022592"/>
    </source>
</evidence>
<comment type="similarity">
    <text evidence="2 8">Belongs to the PhoU family.</text>
</comment>
<dbReference type="EMBL" id="QHJQ01000007">
    <property type="protein sequence ID" value="PXA03770.1"/>
    <property type="molecule type" value="Genomic_DNA"/>
</dbReference>
<evidence type="ECO:0000313" key="11">
    <source>
        <dbReference type="Proteomes" id="UP000247099"/>
    </source>
</evidence>
<dbReference type="Pfam" id="PF01895">
    <property type="entry name" value="PhoU"/>
    <property type="match status" value="2"/>
</dbReference>